<evidence type="ECO:0000259" key="2">
    <source>
        <dbReference type="PROSITE" id="PS50190"/>
    </source>
</evidence>
<dbReference type="VEuPathDB" id="FungiDB:ASPVEDRAFT_27666"/>
<accession>A0A1L9PHN2</accession>
<dbReference type="Proteomes" id="UP000184073">
    <property type="component" value="Unassembled WGS sequence"/>
</dbReference>
<dbReference type="PROSITE" id="PS50190">
    <property type="entry name" value="SEC7"/>
    <property type="match status" value="1"/>
</dbReference>
<dbReference type="InterPro" id="IPR011993">
    <property type="entry name" value="PH-like_dom_sf"/>
</dbReference>
<dbReference type="InterPro" id="IPR035999">
    <property type="entry name" value="Sec7_dom_sf"/>
</dbReference>
<feature type="compositionally biased region" description="Basic and acidic residues" evidence="1">
    <location>
        <begin position="176"/>
        <end position="187"/>
    </location>
</feature>
<evidence type="ECO:0000313" key="3">
    <source>
        <dbReference type="EMBL" id="OJJ00963.1"/>
    </source>
</evidence>
<dbReference type="InterPro" id="IPR000904">
    <property type="entry name" value="Sec7_dom"/>
</dbReference>
<dbReference type="RefSeq" id="XP_040666725.1">
    <property type="nucleotide sequence ID" value="XM_040810034.1"/>
</dbReference>
<feature type="region of interest" description="Disordered" evidence="1">
    <location>
        <begin position="118"/>
        <end position="565"/>
    </location>
</feature>
<dbReference type="SUPFAM" id="SSF50729">
    <property type="entry name" value="PH domain-like"/>
    <property type="match status" value="1"/>
</dbReference>
<feature type="compositionally biased region" description="Polar residues" evidence="1">
    <location>
        <begin position="730"/>
        <end position="748"/>
    </location>
</feature>
<dbReference type="GeneID" id="63725545"/>
<dbReference type="InterPro" id="IPR041681">
    <property type="entry name" value="PH_9"/>
</dbReference>
<dbReference type="OrthoDB" id="2157641at2759"/>
<dbReference type="InterPro" id="IPR023394">
    <property type="entry name" value="Sec7_C_sf"/>
</dbReference>
<feature type="compositionally biased region" description="Low complexity" evidence="1">
    <location>
        <begin position="300"/>
        <end position="311"/>
    </location>
</feature>
<evidence type="ECO:0000256" key="1">
    <source>
        <dbReference type="SAM" id="MobiDB-lite"/>
    </source>
</evidence>
<feature type="compositionally biased region" description="Basic residues" evidence="1">
    <location>
        <begin position="34"/>
        <end position="44"/>
    </location>
</feature>
<organism evidence="3 4">
    <name type="scientific">Aspergillus versicolor CBS 583.65</name>
    <dbReference type="NCBI Taxonomy" id="1036611"/>
    <lineage>
        <taxon>Eukaryota</taxon>
        <taxon>Fungi</taxon>
        <taxon>Dikarya</taxon>
        <taxon>Ascomycota</taxon>
        <taxon>Pezizomycotina</taxon>
        <taxon>Eurotiomycetes</taxon>
        <taxon>Eurotiomycetidae</taxon>
        <taxon>Eurotiales</taxon>
        <taxon>Aspergillaceae</taxon>
        <taxon>Aspergillus</taxon>
        <taxon>Aspergillus subgen. Nidulantes</taxon>
    </lineage>
</organism>
<dbReference type="GO" id="GO:0032012">
    <property type="term" value="P:regulation of ARF protein signal transduction"/>
    <property type="evidence" value="ECO:0007669"/>
    <property type="project" value="InterPro"/>
</dbReference>
<feature type="compositionally biased region" description="Polar residues" evidence="1">
    <location>
        <begin position="188"/>
        <end position="199"/>
    </location>
</feature>
<feature type="compositionally biased region" description="Low complexity" evidence="1">
    <location>
        <begin position="1080"/>
        <end position="1089"/>
    </location>
</feature>
<feature type="compositionally biased region" description="Polar residues" evidence="1">
    <location>
        <begin position="1068"/>
        <end position="1079"/>
    </location>
</feature>
<sequence>MSRPMRSGSVRAMSQRPDSDSISPPRTPPGPSSHKIKKGRHPRPSVRETFLDDYNDNANDSYDSADDRDPHDLSLSPQHAARTSIVDNMLLSLDQFSSGTSVLDDYRLFNSAFESPRYTRASQDSMAQHRYRGHTFSSSLSSDVDHGYDDGTSRYAIQHSRERRSNSSSNYRTGVRRFESTRSRDSHGQTFDYRTSATAPGTRAGRKSSKGSTSSNLDFGPTFSGRQIEPTSERRSASFDLGTRKPFMALPGSSPDYDPMAYDGMDAAPTPNVPAGPRKYQPPPQDLGGTLKTQSSRTPVVSRRNSVKSSRTTQSRKHRPENLGTAAMRSQDHDFALMAGSDLEPPPNISASLDPPAPSPTISFNKPTFPAPPEPSPAKERPGFFRRVFGSSKSPGTISSEGSPSDYPPSKEPEFKDTNAVNPTVKPRKQVQKTSSSSTHAPREGAQVVNKKSSFFRRRKKSVTENVPPPIVLPQNLGNKATTIMKPEPSPVSSLRKVMNPYLAENTSNNSTPAVDYSTESSDWSTAANDPDNKKQESVQSRRDRGNSLSIHNGPKAKYSLYPASSVGNAHDTSFLGTSSGDEDHLVKANESEATPPVPPRSSLRRVKDDESESNDAKTVETRQLADISADKLTTLENLRPTSLSPVAERSSLKSGVPAIETPDDESAPTPTKELKDKDMFDVTIWNDDSDTPSKLSTPIIGKDSPHASVSDISNYHTAANTPIVPQGSEWKSTECNAEPSENTSLETDNSEEKQQARRLYDGQDEFVGNEPAAAWLGGPDRDKVRAVYMELFDWSNMNILAALRGLCLRLMLKGETQQVDRVLDAFSIRWCQCNPRHGFKAADVVHTICYSLLLLNTDLHLADIEQKMTKAQFVRNTMPTIQRVALDAAPDEFGSKASASNVDSGLPSSRSTAFPTDQTGPNTASTDKPDKPTNASGKLVNRLSRTDLAGKMANDAENDVGPLVNNPFYGTMKAWEQQVETVLRDFYSSIHKQRLPLLGVQPERDVPRTASSTMLGPNPQGLRRSPSTVSKSGSDIFPRGRSADSRFGTARWSSKPRSRARLYPPSTLGSSRTSLDDQSSLWSPSGSSTWSKYSLGKLTSASVDSFGSGYPHADYQQSIGFANALSQAIIREDSANSIASTEDPERTGQLLEDETLELAGAPWAKEGSLKHKHHLDSIDKRAKERNWNECFAVIQQGWMRLFSFNASKSLRQKAKQRHPGGVVVGGGNWTENAEEIWKFLLRQSIASALPPPGYSKSRPHVWALSLPTGAVHLFQAGTPEIVREFVSSANYWSARLSKEPLIGGISNIEYGWSDAIINCALINSDSNRTPPSSSGPRPSIQSSIRSSIDQQVVRPKLPADRVNISDWSPPQQSMVASNLTEADQLKSLQTYVKNVEDELQRHNELRPAMVLAFSPRHPNATKAMSNWERKSSYLLREIVKFRTYIDSLQNAIDAKNKIFAGREDEAKPSES</sequence>
<feature type="region of interest" description="Disordered" evidence="1">
    <location>
        <begin position="589"/>
        <end position="623"/>
    </location>
</feature>
<feature type="compositionally biased region" description="Polar residues" evidence="1">
    <location>
        <begin position="505"/>
        <end position="528"/>
    </location>
</feature>
<feature type="region of interest" description="Disordered" evidence="1">
    <location>
        <begin position="1"/>
        <end position="75"/>
    </location>
</feature>
<dbReference type="PANTHER" id="PTHR10663:SF373">
    <property type="entry name" value="PH AND SEC7 DOMAIN-CONTAINING PROTEIN C11E3.11C"/>
    <property type="match status" value="1"/>
</dbReference>
<gene>
    <name evidence="3" type="ORF">ASPVEDRAFT_27666</name>
</gene>
<feature type="region of interest" description="Disordered" evidence="1">
    <location>
        <begin position="640"/>
        <end position="676"/>
    </location>
</feature>
<dbReference type="Pfam" id="PF01369">
    <property type="entry name" value="Sec7"/>
    <property type="match status" value="1"/>
</dbReference>
<feature type="compositionally biased region" description="Low complexity" evidence="1">
    <location>
        <begin position="1327"/>
        <end position="1349"/>
    </location>
</feature>
<feature type="domain" description="SEC7" evidence="2">
    <location>
        <begin position="746"/>
        <end position="892"/>
    </location>
</feature>
<feature type="region of interest" description="Disordered" evidence="1">
    <location>
        <begin position="1327"/>
        <end position="1353"/>
    </location>
</feature>
<evidence type="ECO:0000313" key="4">
    <source>
        <dbReference type="Proteomes" id="UP000184073"/>
    </source>
</evidence>
<feature type="compositionally biased region" description="Polar residues" evidence="1">
    <location>
        <begin position="898"/>
        <end position="927"/>
    </location>
</feature>
<name>A0A1L9PHN2_ASPVE</name>
<dbReference type="STRING" id="1036611.A0A1L9PHN2"/>
<dbReference type="EMBL" id="KV878127">
    <property type="protein sequence ID" value="OJJ00963.1"/>
    <property type="molecule type" value="Genomic_DNA"/>
</dbReference>
<feature type="region of interest" description="Disordered" evidence="1">
    <location>
        <begin position="897"/>
        <end position="944"/>
    </location>
</feature>
<dbReference type="GO" id="GO:0005085">
    <property type="term" value="F:guanyl-nucleotide exchange factor activity"/>
    <property type="evidence" value="ECO:0007669"/>
    <property type="project" value="InterPro"/>
</dbReference>
<dbReference type="Gene3D" id="2.30.29.30">
    <property type="entry name" value="Pleckstrin-homology domain (PH domain)/Phosphotyrosine-binding domain (PTB)"/>
    <property type="match status" value="1"/>
</dbReference>
<reference evidence="4" key="1">
    <citation type="journal article" date="2017" name="Genome Biol.">
        <title>Comparative genomics reveals high biological diversity and specific adaptations in the industrially and medically important fungal genus Aspergillus.</title>
        <authorList>
            <person name="de Vries R.P."/>
            <person name="Riley R."/>
            <person name="Wiebenga A."/>
            <person name="Aguilar-Osorio G."/>
            <person name="Amillis S."/>
            <person name="Uchima C.A."/>
            <person name="Anderluh G."/>
            <person name="Asadollahi M."/>
            <person name="Askin M."/>
            <person name="Barry K."/>
            <person name="Battaglia E."/>
            <person name="Bayram O."/>
            <person name="Benocci T."/>
            <person name="Braus-Stromeyer S.A."/>
            <person name="Caldana C."/>
            <person name="Canovas D."/>
            <person name="Cerqueira G.C."/>
            <person name="Chen F."/>
            <person name="Chen W."/>
            <person name="Choi C."/>
            <person name="Clum A."/>
            <person name="Dos Santos R.A."/>
            <person name="Damasio A.R."/>
            <person name="Diallinas G."/>
            <person name="Emri T."/>
            <person name="Fekete E."/>
            <person name="Flipphi M."/>
            <person name="Freyberg S."/>
            <person name="Gallo A."/>
            <person name="Gournas C."/>
            <person name="Habgood R."/>
            <person name="Hainaut M."/>
            <person name="Harispe M.L."/>
            <person name="Henrissat B."/>
            <person name="Hilden K.S."/>
            <person name="Hope R."/>
            <person name="Hossain A."/>
            <person name="Karabika E."/>
            <person name="Karaffa L."/>
            <person name="Karanyi Z."/>
            <person name="Krasevec N."/>
            <person name="Kuo A."/>
            <person name="Kusch H."/>
            <person name="LaButti K."/>
            <person name="Lagendijk E.L."/>
            <person name="Lapidus A."/>
            <person name="Levasseur A."/>
            <person name="Lindquist E."/>
            <person name="Lipzen A."/>
            <person name="Logrieco A.F."/>
            <person name="MacCabe A."/>
            <person name="Maekelae M.R."/>
            <person name="Malavazi I."/>
            <person name="Melin P."/>
            <person name="Meyer V."/>
            <person name="Mielnichuk N."/>
            <person name="Miskei M."/>
            <person name="Molnar A.P."/>
            <person name="Mule G."/>
            <person name="Ngan C.Y."/>
            <person name="Orejas M."/>
            <person name="Orosz E."/>
            <person name="Ouedraogo J.P."/>
            <person name="Overkamp K.M."/>
            <person name="Park H.-S."/>
            <person name="Perrone G."/>
            <person name="Piumi F."/>
            <person name="Punt P.J."/>
            <person name="Ram A.F."/>
            <person name="Ramon A."/>
            <person name="Rauscher S."/>
            <person name="Record E."/>
            <person name="Riano-Pachon D.M."/>
            <person name="Robert V."/>
            <person name="Roehrig J."/>
            <person name="Ruller R."/>
            <person name="Salamov A."/>
            <person name="Salih N.S."/>
            <person name="Samson R.A."/>
            <person name="Sandor E."/>
            <person name="Sanguinetti M."/>
            <person name="Schuetze T."/>
            <person name="Sepcic K."/>
            <person name="Shelest E."/>
            <person name="Sherlock G."/>
            <person name="Sophianopoulou V."/>
            <person name="Squina F.M."/>
            <person name="Sun H."/>
            <person name="Susca A."/>
            <person name="Todd R.B."/>
            <person name="Tsang A."/>
            <person name="Unkles S.E."/>
            <person name="van de Wiele N."/>
            <person name="van Rossen-Uffink D."/>
            <person name="Oliveira J.V."/>
            <person name="Vesth T.C."/>
            <person name="Visser J."/>
            <person name="Yu J.-H."/>
            <person name="Zhou M."/>
            <person name="Andersen M.R."/>
            <person name="Archer D.B."/>
            <person name="Baker S.E."/>
            <person name="Benoit I."/>
            <person name="Brakhage A.A."/>
            <person name="Braus G.H."/>
            <person name="Fischer R."/>
            <person name="Frisvad J.C."/>
            <person name="Goldman G.H."/>
            <person name="Houbraken J."/>
            <person name="Oakley B."/>
            <person name="Pocsi I."/>
            <person name="Scazzocchio C."/>
            <person name="Seiboth B."/>
            <person name="vanKuyk P.A."/>
            <person name="Wortman J."/>
            <person name="Dyer P.S."/>
            <person name="Grigoriev I.V."/>
        </authorList>
    </citation>
    <scope>NUCLEOTIDE SEQUENCE [LARGE SCALE GENOMIC DNA]</scope>
    <source>
        <strain evidence="4">CBS 583.65</strain>
    </source>
</reference>
<feature type="compositionally biased region" description="Basic and acidic residues" evidence="1">
    <location>
        <begin position="531"/>
        <end position="546"/>
    </location>
</feature>
<dbReference type="Gene3D" id="1.10.1000.11">
    <property type="entry name" value="Arf Nucleotide-binding Site Opener,domain 2"/>
    <property type="match status" value="1"/>
</dbReference>
<protein>
    <recommendedName>
        <fullName evidence="2">SEC7 domain-containing protein</fullName>
    </recommendedName>
</protein>
<keyword evidence="4" id="KW-1185">Reference proteome</keyword>
<feature type="compositionally biased region" description="Basic and acidic residues" evidence="1">
    <location>
        <begin position="143"/>
        <end position="152"/>
    </location>
</feature>
<dbReference type="PANTHER" id="PTHR10663">
    <property type="entry name" value="GUANYL-NUCLEOTIDE EXCHANGE FACTOR"/>
    <property type="match status" value="1"/>
</dbReference>
<dbReference type="SMART" id="SM00222">
    <property type="entry name" value="Sec7"/>
    <property type="match status" value="1"/>
</dbReference>
<dbReference type="SUPFAM" id="SSF48425">
    <property type="entry name" value="Sec7 domain"/>
    <property type="match status" value="1"/>
</dbReference>
<feature type="compositionally biased region" description="Polar residues" evidence="1">
    <location>
        <begin position="391"/>
        <end position="403"/>
    </location>
</feature>
<dbReference type="Pfam" id="PF15410">
    <property type="entry name" value="PH_9"/>
    <property type="match status" value="1"/>
</dbReference>
<feature type="region of interest" description="Disordered" evidence="1">
    <location>
        <begin position="720"/>
        <end position="754"/>
    </location>
</feature>
<proteinExistence type="predicted"/>
<feature type="region of interest" description="Disordered" evidence="1">
    <location>
        <begin position="1002"/>
        <end position="1089"/>
    </location>
</feature>